<feature type="non-terminal residue" evidence="7">
    <location>
        <position position="1"/>
    </location>
</feature>
<dbReference type="AlphaFoldDB" id="A0AAV6P7R7"/>
<dbReference type="GO" id="GO:0048038">
    <property type="term" value="F:quinone binding"/>
    <property type="evidence" value="ECO:0007669"/>
    <property type="project" value="InterPro"/>
</dbReference>
<evidence type="ECO:0000313" key="8">
    <source>
        <dbReference type="Proteomes" id="UP000685013"/>
    </source>
</evidence>
<feature type="region of interest" description="Disordered" evidence="5">
    <location>
        <begin position="32"/>
        <end position="52"/>
    </location>
</feature>
<dbReference type="GO" id="GO:0046872">
    <property type="term" value="F:metal ion binding"/>
    <property type="evidence" value="ECO:0007669"/>
    <property type="project" value="UniProtKB-KW"/>
</dbReference>
<organism evidence="7 8">
    <name type="scientific">Cucurbita argyrosperma subsp. sororia</name>
    <dbReference type="NCBI Taxonomy" id="37648"/>
    <lineage>
        <taxon>Eukaryota</taxon>
        <taxon>Viridiplantae</taxon>
        <taxon>Streptophyta</taxon>
        <taxon>Embryophyta</taxon>
        <taxon>Tracheophyta</taxon>
        <taxon>Spermatophyta</taxon>
        <taxon>Magnoliopsida</taxon>
        <taxon>eudicotyledons</taxon>
        <taxon>Gunneridae</taxon>
        <taxon>Pentapetalae</taxon>
        <taxon>rosids</taxon>
        <taxon>fabids</taxon>
        <taxon>Cucurbitales</taxon>
        <taxon>Cucurbitaceae</taxon>
        <taxon>Cucurbiteae</taxon>
        <taxon>Cucurbita</taxon>
    </lineage>
</organism>
<dbReference type="PANTHER" id="PTHR35505">
    <property type="entry name" value="OS01G0600300 PROTEIN"/>
    <property type="match status" value="1"/>
</dbReference>
<dbReference type="InterPro" id="IPR006137">
    <property type="entry name" value="NADH_UbQ_OxRdtase-like_20kDa"/>
</dbReference>
<keyword evidence="8" id="KW-1185">Reference proteome</keyword>
<comment type="caution">
    <text evidence="7">The sequence shown here is derived from an EMBL/GenBank/DDBJ whole genome shotgun (WGS) entry which is preliminary data.</text>
</comment>
<dbReference type="NCBIfam" id="TIGR01957">
    <property type="entry name" value="nuoB_fam"/>
    <property type="match status" value="1"/>
</dbReference>
<evidence type="ECO:0000256" key="1">
    <source>
        <dbReference type="ARBA" id="ARBA00003257"/>
    </source>
</evidence>
<evidence type="ECO:0000256" key="2">
    <source>
        <dbReference type="ARBA" id="ARBA00009173"/>
    </source>
</evidence>
<comment type="function">
    <text evidence="1">Core subunit of the mitochondrial membrane respiratory chain NADH dehydrogenase (Complex I) that is believed to belong to the minimal assembly required for catalysis. Complex I functions in the transfer of electrons from NADH to the respiratory chain. The immediate electron acceptor for the enzyme is believed to be ubiquinone.</text>
</comment>
<protein>
    <recommendedName>
        <fullName evidence="6">NADH:ubiquinone oxidoreductase-like 20kDa subunit domain-containing protein</fullName>
    </recommendedName>
</protein>
<proteinExistence type="inferred from homology"/>
<dbReference type="FunFam" id="3.40.50.12280:FF:000001">
    <property type="entry name" value="NADH-quinone oxidoreductase subunit B 2"/>
    <property type="match status" value="1"/>
</dbReference>
<dbReference type="HAMAP" id="MF_01356">
    <property type="entry name" value="NDH1_NuoB"/>
    <property type="match status" value="1"/>
</dbReference>
<dbReference type="InterPro" id="IPR006138">
    <property type="entry name" value="NADH_UQ_OxRdtase_20Kd_su"/>
</dbReference>
<keyword evidence="3 4" id="KW-0520">NAD</keyword>
<reference evidence="7 8" key="1">
    <citation type="journal article" date="2021" name="Hortic Res">
        <title>The domestication of Cucurbita argyrosperma as revealed by the genome of its wild relative.</title>
        <authorList>
            <person name="Barrera-Redondo J."/>
            <person name="Sanchez-de la Vega G."/>
            <person name="Aguirre-Liguori J.A."/>
            <person name="Castellanos-Morales G."/>
            <person name="Gutierrez-Guerrero Y.T."/>
            <person name="Aguirre-Dugua X."/>
            <person name="Aguirre-Planter E."/>
            <person name="Tenaillon M.I."/>
            <person name="Lira-Saade R."/>
            <person name="Eguiarte L.E."/>
        </authorList>
    </citation>
    <scope>NUCLEOTIDE SEQUENCE [LARGE SCALE GENOMIC DNA]</scope>
    <source>
        <strain evidence="7">JBR-2021</strain>
    </source>
</reference>
<accession>A0AAV6P7R7</accession>
<keyword evidence="4" id="KW-0479">Metal-binding</keyword>
<keyword evidence="4" id="KW-0408">Iron</keyword>
<feature type="domain" description="NADH:ubiquinone oxidoreductase-like 20kDa subunit" evidence="6">
    <location>
        <begin position="87"/>
        <end position="196"/>
    </location>
</feature>
<comment type="similarity">
    <text evidence="2 4">Belongs to the complex I 20 kDa subunit family.</text>
</comment>
<evidence type="ECO:0000256" key="3">
    <source>
        <dbReference type="ARBA" id="ARBA00023027"/>
    </source>
</evidence>
<dbReference type="NCBIfam" id="NF005012">
    <property type="entry name" value="PRK06411.1"/>
    <property type="match status" value="1"/>
</dbReference>
<keyword evidence="4" id="KW-0411">Iron-sulfur</keyword>
<evidence type="ECO:0000256" key="4">
    <source>
        <dbReference type="RuleBase" id="RU004464"/>
    </source>
</evidence>
<dbReference type="Pfam" id="PF01058">
    <property type="entry name" value="Oxidored_q6"/>
    <property type="match status" value="1"/>
</dbReference>
<dbReference type="EMBL" id="JAGKQH010000001">
    <property type="protein sequence ID" value="KAG6608384.1"/>
    <property type="molecule type" value="Genomic_DNA"/>
</dbReference>
<dbReference type="PANTHER" id="PTHR35505:SF1">
    <property type="entry name" value="SNF2 DOMAIN PROTEIN"/>
    <property type="match status" value="1"/>
</dbReference>
<keyword evidence="4" id="KW-0004">4Fe-4S</keyword>
<dbReference type="PROSITE" id="PS01150">
    <property type="entry name" value="COMPLEX1_20K"/>
    <property type="match status" value="1"/>
</dbReference>
<evidence type="ECO:0000259" key="6">
    <source>
        <dbReference type="Pfam" id="PF01058"/>
    </source>
</evidence>
<dbReference type="GO" id="GO:0051539">
    <property type="term" value="F:4 iron, 4 sulfur cluster binding"/>
    <property type="evidence" value="ECO:0007669"/>
    <property type="project" value="UniProtKB-KW"/>
</dbReference>
<gene>
    <name evidence="7" type="ORF">SDJN03_01726</name>
</gene>
<evidence type="ECO:0000313" key="7">
    <source>
        <dbReference type="EMBL" id="KAG6608384.1"/>
    </source>
</evidence>
<sequence>MAAVSRASTRIPHLLAARGALSLHTTAPVLSSSSSASPTPYASPSPPSTLSPTGLPKAAEYVISKVDDLLNWARRGSIWPMTFGLACCAVEMMHTGAARYDLDRFGVIFRPSPRQSDCMIVAGTLTNKMAPALRKVYDQMPEPRWVISMGSCANGGGYYHYSYSVVRGCDRIVPVDIYVPGCPPTAEALLYGILQLQKKINRRKDFLHWWTNTVPKFISVTSKMNESRSKLLLVPNQLDPYALMLSESIERFFDEYRKGVTDFSSFVPIFSRLLGNLPDPPVAVVWFYSAMTFHTAKSAARNSSEKLQAVKDLFHLLVSCTASSCASKRTAVLAPVIYCLFDLVVENKTLKEEAENLIDGVVSYIGICCGQESEDGDCLLGFGSYFLDLARVWMVDKPGEDLRGFLPLVSHEICEGIGVNGGVGYFSGIVMFQAFLLRLCLKFASRMSMVELQNELHSRAVQMIAGFRSCHFYDTFLRMLLQSVLPTTYLLGSADEVLLREVLYDAAIIPDYPFIKLQFGTERPALDLRTICLNWLFVAENGIRTFRETGNLRKAMSYINAFRNSCWPSQLINWVRNQPGFSERMSQPNISTPTALIEWLLVLENQGVRVFDHLNSKFRAREITCKSGAEFVEAASKVPDVRNVMDEDASVGDFDMVDSVAFAAAQGTPMTLNTNGIGNGRKRKECMNDNGDTRVKFLRKHLHGNPLREKSLPLV</sequence>
<name>A0AAV6P7R7_9ROSI</name>
<evidence type="ECO:0000256" key="5">
    <source>
        <dbReference type="SAM" id="MobiDB-lite"/>
    </source>
</evidence>
<dbReference type="Proteomes" id="UP000685013">
    <property type="component" value="Chromosome 1"/>
</dbReference>
<dbReference type="GO" id="GO:0008137">
    <property type="term" value="F:NADH dehydrogenase (ubiquinone) activity"/>
    <property type="evidence" value="ECO:0007669"/>
    <property type="project" value="InterPro"/>
</dbReference>